<feature type="compositionally biased region" description="Basic and acidic residues" evidence="1">
    <location>
        <begin position="330"/>
        <end position="438"/>
    </location>
</feature>
<organism evidence="4">
    <name type="scientific">Guillardia theta (strain CCMP2712)</name>
    <name type="common">Cryptophyte</name>
    <dbReference type="NCBI Taxonomy" id="905079"/>
    <lineage>
        <taxon>Eukaryota</taxon>
        <taxon>Cryptophyceae</taxon>
        <taxon>Pyrenomonadales</taxon>
        <taxon>Geminigeraceae</taxon>
        <taxon>Guillardia</taxon>
    </lineage>
</organism>
<reference evidence="5" key="3">
    <citation type="submission" date="2015-06" db="UniProtKB">
        <authorList>
            <consortium name="EnsemblProtists"/>
        </authorList>
    </citation>
    <scope>IDENTIFICATION</scope>
</reference>
<reference evidence="4 6" key="1">
    <citation type="journal article" date="2012" name="Nature">
        <title>Algal genomes reveal evolutionary mosaicism and the fate of nucleomorphs.</title>
        <authorList>
            <consortium name="DOE Joint Genome Institute"/>
            <person name="Curtis B.A."/>
            <person name="Tanifuji G."/>
            <person name="Burki F."/>
            <person name="Gruber A."/>
            <person name="Irimia M."/>
            <person name="Maruyama S."/>
            <person name="Arias M.C."/>
            <person name="Ball S.G."/>
            <person name="Gile G.H."/>
            <person name="Hirakawa Y."/>
            <person name="Hopkins J.F."/>
            <person name="Kuo A."/>
            <person name="Rensing S.A."/>
            <person name="Schmutz J."/>
            <person name="Symeonidi A."/>
            <person name="Elias M."/>
            <person name="Eveleigh R.J."/>
            <person name="Herman E.K."/>
            <person name="Klute M.J."/>
            <person name="Nakayama T."/>
            <person name="Obornik M."/>
            <person name="Reyes-Prieto A."/>
            <person name="Armbrust E.V."/>
            <person name="Aves S.J."/>
            <person name="Beiko R.G."/>
            <person name="Coutinho P."/>
            <person name="Dacks J.B."/>
            <person name="Durnford D.G."/>
            <person name="Fast N.M."/>
            <person name="Green B.R."/>
            <person name="Grisdale C.J."/>
            <person name="Hempel F."/>
            <person name="Henrissat B."/>
            <person name="Hoppner M.P."/>
            <person name="Ishida K."/>
            <person name="Kim E."/>
            <person name="Koreny L."/>
            <person name="Kroth P.G."/>
            <person name="Liu Y."/>
            <person name="Malik S.B."/>
            <person name="Maier U.G."/>
            <person name="McRose D."/>
            <person name="Mock T."/>
            <person name="Neilson J.A."/>
            <person name="Onodera N.T."/>
            <person name="Poole A.M."/>
            <person name="Pritham E.J."/>
            <person name="Richards T.A."/>
            <person name="Rocap G."/>
            <person name="Roy S.W."/>
            <person name="Sarai C."/>
            <person name="Schaack S."/>
            <person name="Shirato S."/>
            <person name="Slamovits C.H."/>
            <person name="Spencer D.F."/>
            <person name="Suzuki S."/>
            <person name="Worden A.Z."/>
            <person name="Zauner S."/>
            <person name="Barry K."/>
            <person name="Bell C."/>
            <person name="Bharti A.K."/>
            <person name="Crow J.A."/>
            <person name="Grimwood J."/>
            <person name="Kramer R."/>
            <person name="Lindquist E."/>
            <person name="Lucas S."/>
            <person name="Salamov A."/>
            <person name="McFadden G.I."/>
            <person name="Lane C.E."/>
            <person name="Keeling P.J."/>
            <person name="Gray M.W."/>
            <person name="Grigoriev I.V."/>
            <person name="Archibald J.M."/>
        </authorList>
    </citation>
    <scope>NUCLEOTIDE SEQUENCE</scope>
    <source>
        <strain evidence="4 6">CCMP2712</strain>
    </source>
</reference>
<sequence>MSGVLSAVVSHASMLRGKEERAPDVVAQLRLLSRNSSSQPVATKLNPQCLQTTEPVFNQQFQLEVENASTSQLEITLWDASDKNPTNNSNFLGEVILNVSKLENFVGMDIKQTFQVKPSKNISVDAPITGTLTMSLNYQSSSKSSAISMDSWISIGVTFCIEEDWEVIKPKHQKFEEDARNDLQRMLAVEGKQLEVVGSERWLVNGNQSIGTLLHVNLSGDEDKVRTAKYIETKLRELYNDPQSQFRSSSSLSKTKDIKSHHPYKKTLPPNAGTNVKQQVATPVKRVPSGFRSTNANAPANTTAVRCVLTLTRLTSPHRKEQGAQQVDSARMETQKKMEQQEEIHRLEEQRKEAERKEAERREAERKEAERKEAERKEAERKEAERKEAERKEAERKEAERREAERKEAERKEAERKEAERKEAERKEAERKEAERQKQIAQNDALRQEEAKRQMQAKEAQALPAVETRPNVVHETSKEADVGLDVVYENGKHTVKAVARNGPAFNTQLIAVGDQIESVDGQDVSRLSTEEVTSLLGGKSGTSVTVSYIHDSEKRNLTLRRAIPPHDTSKWQLIDDAMRNEYPHLAFLWVGVKVTDKDAEWKADILYGPLWDPNNPPPLPELPKVPEYLLQQIRASSSLLHAQGSNIQPVYVIQDPVASYGFNQGVHSANFGIPQQSFPNLQSSGNFYLPAIPPAMLQQPMDANMMRTSQEGVMTASLIHQQQQQQQQQQQPPMQLYANTTSARPAITGAPSAPYFTAEC</sequence>
<dbReference type="SUPFAM" id="SSF50156">
    <property type="entry name" value="PDZ domain-like"/>
    <property type="match status" value="1"/>
</dbReference>
<accession>L1JPJ5</accession>
<dbReference type="Pfam" id="PF00168">
    <property type="entry name" value="C2"/>
    <property type="match status" value="1"/>
</dbReference>
<protein>
    <recommendedName>
        <fullName evidence="7">PDZ domain-containing protein</fullName>
    </recommendedName>
</protein>
<feature type="compositionally biased region" description="Low complexity" evidence="1">
    <location>
        <begin position="244"/>
        <end position="253"/>
    </location>
</feature>
<feature type="region of interest" description="Disordered" evidence="1">
    <location>
        <begin position="316"/>
        <end position="475"/>
    </location>
</feature>
<dbReference type="Proteomes" id="UP000011087">
    <property type="component" value="Unassembled WGS sequence"/>
</dbReference>
<dbReference type="KEGG" id="gtt:GUITHDRAFT_103748"/>
<dbReference type="Pfam" id="PF13180">
    <property type="entry name" value="PDZ_2"/>
    <property type="match status" value="1"/>
</dbReference>
<gene>
    <name evidence="4" type="ORF">GUITHDRAFT_103748</name>
</gene>
<dbReference type="Gene3D" id="2.30.42.10">
    <property type="match status" value="1"/>
</dbReference>
<dbReference type="EnsemblProtists" id="EKX50516">
    <property type="protein sequence ID" value="EKX50516"/>
    <property type="gene ID" value="GUITHDRAFT_103748"/>
</dbReference>
<feature type="region of interest" description="Disordered" evidence="1">
    <location>
        <begin position="242"/>
        <end position="279"/>
    </location>
</feature>
<dbReference type="InterPro" id="IPR053109">
    <property type="entry name" value="Ser/Thr-Kinase-Related"/>
</dbReference>
<feature type="domain" description="C2" evidence="2">
    <location>
        <begin position="1"/>
        <end position="114"/>
    </location>
</feature>
<evidence type="ECO:0000256" key="1">
    <source>
        <dbReference type="SAM" id="MobiDB-lite"/>
    </source>
</evidence>
<name>L1JPJ5_GUITC</name>
<reference evidence="6" key="2">
    <citation type="submission" date="2012-11" db="EMBL/GenBank/DDBJ databases">
        <authorList>
            <person name="Kuo A."/>
            <person name="Curtis B.A."/>
            <person name="Tanifuji G."/>
            <person name="Burki F."/>
            <person name="Gruber A."/>
            <person name="Irimia M."/>
            <person name="Maruyama S."/>
            <person name="Arias M.C."/>
            <person name="Ball S.G."/>
            <person name="Gile G.H."/>
            <person name="Hirakawa Y."/>
            <person name="Hopkins J.F."/>
            <person name="Rensing S.A."/>
            <person name="Schmutz J."/>
            <person name="Symeonidi A."/>
            <person name="Elias M."/>
            <person name="Eveleigh R.J."/>
            <person name="Herman E.K."/>
            <person name="Klute M.J."/>
            <person name="Nakayama T."/>
            <person name="Obornik M."/>
            <person name="Reyes-Prieto A."/>
            <person name="Armbrust E.V."/>
            <person name="Aves S.J."/>
            <person name="Beiko R.G."/>
            <person name="Coutinho P."/>
            <person name="Dacks J.B."/>
            <person name="Durnford D.G."/>
            <person name="Fast N.M."/>
            <person name="Green B.R."/>
            <person name="Grisdale C."/>
            <person name="Hempe F."/>
            <person name="Henrissat B."/>
            <person name="Hoppner M.P."/>
            <person name="Ishida K.-I."/>
            <person name="Kim E."/>
            <person name="Koreny L."/>
            <person name="Kroth P.G."/>
            <person name="Liu Y."/>
            <person name="Malik S.-B."/>
            <person name="Maier U.G."/>
            <person name="McRose D."/>
            <person name="Mock T."/>
            <person name="Neilson J.A."/>
            <person name="Onodera N.T."/>
            <person name="Poole A.M."/>
            <person name="Pritham E.J."/>
            <person name="Richards T.A."/>
            <person name="Rocap G."/>
            <person name="Roy S.W."/>
            <person name="Sarai C."/>
            <person name="Schaack S."/>
            <person name="Shirato S."/>
            <person name="Slamovits C.H."/>
            <person name="Spencer D.F."/>
            <person name="Suzuki S."/>
            <person name="Worden A.Z."/>
            <person name="Zauner S."/>
            <person name="Barry K."/>
            <person name="Bell C."/>
            <person name="Bharti A.K."/>
            <person name="Crow J.A."/>
            <person name="Grimwood J."/>
            <person name="Kramer R."/>
            <person name="Lindquist E."/>
            <person name="Lucas S."/>
            <person name="Salamov A."/>
            <person name="McFadden G.I."/>
            <person name="Lane C.E."/>
            <person name="Keeling P.J."/>
            <person name="Gray M.W."/>
            <person name="Grigoriev I.V."/>
            <person name="Archibald J.M."/>
        </authorList>
    </citation>
    <scope>NUCLEOTIDE SEQUENCE</scope>
    <source>
        <strain evidence="6">CCMP2712</strain>
    </source>
</reference>
<dbReference type="PANTHER" id="PTHR31534">
    <property type="entry name" value="ATAXIN 7, ISOFORM A"/>
    <property type="match status" value="1"/>
</dbReference>
<dbReference type="RefSeq" id="XP_005837496.1">
    <property type="nucleotide sequence ID" value="XM_005837439.1"/>
</dbReference>
<dbReference type="PaxDb" id="55529-EKX50516"/>
<keyword evidence="6" id="KW-1185">Reference proteome</keyword>
<dbReference type="InterPro" id="IPR001478">
    <property type="entry name" value="PDZ"/>
</dbReference>
<dbReference type="SUPFAM" id="SSF49562">
    <property type="entry name" value="C2 domain (Calcium/lipid-binding domain, CaLB)"/>
    <property type="match status" value="1"/>
</dbReference>
<evidence type="ECO:0000313" key="6">
    <source>
        <dbReference type="Proteomes" id="UP000011087"/>
    </source>
</evidence>
<evidence type="ECO:0000259" key="2">
    <source>
        <dbReference type="PROSITE" id="PS50004"/>
    </source>
</evidence>
<dbReference type="InterPro" id="IPR035892">
    <property type="entry name" value="C2_domain_sf"/>
</dbReference>
<dbReference type="CDD" id="cd00030">
    <property type="entry name" value="C2"/>
    <property type="match status" value="1"/>
</dbReference>
<dbReference type="SMART" id="SM00239">
    <property type="entry name" value="C2"/>
    <property type="match status" value="1"/>
</dbReference>
<feature type="domain" description="PDZ" evidence="3">
    <location>
        <begin position="471"/>
        <end position="536"/>
    </location>
</feature>
<evidence type="ECO:0000259" key="3">
    <source>
        <dbReference type="PROSITE" id="PS50106"/>
    </source>
</evidence>
<dbReference type="EMBL" id="JH992978">
    <property type="protein sequence ID" value="EKX50516.1"/>
    <property type="molecule type" value="Genomic_DNA"/>
</dbReference>
<dbReference type="SMART" id="SM00228">
    <property type="entry name" value="PDZ"/>
    <property type="match status" value="1"/>
</dbReference>
<evidence type="ECO:0000313" key="4">
    <source>
        <dbReference type="EMBL" id="EKX50516.1"/>
    </source>
</evidence>
<proteinExistence type="predicted"/>
<evidence type="ECO:0008006" key="7">
    <source>
        <dbReference type="Google" id="ProtNLM"/>
    </source>
</evidence>
<dbReference type="PANTHER" id="PTHR31534:SF3">
    <property type="entry name" value="HPC2-RELATED DOMAIN-CONTAINING PROTEIN"/>
    <property type="match status" value="1"/>
</dbReference>
<dbReference type="GeneID" id="17307228"/>
<dbReference type="PROSITE" id="PS50004">
    <property type="entry name" value="C2"/>
    <property type="match status" value="1"/>
</dbReference>
<evidence type="ECO:0000313" key="5">
    <source>
        <dbReference type="EnsemblProtists" id="EKX50516"/>
    </source>
</evidence>
<dbReference type="CDD" id="cd06503">
    <property type="entry name" value="ATP-synt_Fo_b"/>
    <property type="match status" value="1"/>
</dbReference>
<dbReference type="Gene3D" id="2.60.40.150">
    <property type="entry name" value="C2 domain"/>
    <property type="match status" value="1"/>
</dbReference>
<dbReference type="InterPro" id="IPR036034">
    <property type="entry name" value="PDZ_sf"/>
</dbReference>
<dbReference type="OrthoDB" id="75502at2759"/>
<dbReference type="HOGENOM" id="CLU_367035_0_0_1"/>
<dbReference type="AlphaFoldDB" id="L1JPJ5"/>
<dbReference type="InterPro" id="IPR000008">
    <property type="entry name" value="C2_dom"/>
</dbReference>
<dbReference type="PROSITE" id="PS50106">
    <property type="entry name" value="PDZ"/>
    <property type="match status" value="1"/>
</dbReference>